<gene>
    <name evidence="1" type="ORF">RUM44_009395</name>
</gene>
<dbReference type="EMBL" id="JAWJWF010000045">
    <property type="protein sequence ID" value="KAK6626918.1"/>
    <property type="molecule type" value="Genomic_DNA"/>
</dbReference>
<sequence>MFHGYKKKLFQRTLMTFPTVSQNAVQFNSGCSQVGLLGDLDIIRAVTSAELDRQPEGSPKILLTNRHFQWGNASKPSTLNFPKTIYQFHRTPFKLLLTSRECFVWACSVPVDSVVTAESPFNTC</sequence>
<evidence type="ECO:0000313" key="1">
    <source>
        <dbReference type="EMBL" id="KAK6626918.1"/>
    </source>
</evidence>
<comment type="caution">
    <text evidence="1">The sequence shown here is derived from an EMBL/GenBank/DDBJ whole genome shotgun (WGS) entry which is preliminary data.</text>
</comment>
<keyword evidence="2" id="KW-1185">Reference proteome</keyword>
<reference evidence="1 2" key="1">
    <citation type="submission" date="2023-09" db="EMBL/GenBank/DDBJ databases">
        <title>Genomes of two closely related lineages of the louse Polyplax serrata with different host specificities.</title>
        <authorList>
            <person name="Martinu J."/>
            <person name="Tarabai H."/>
            <person name="Stefka J."/>
            <person name="Hypsa V."/>
        </authorList>
    </citation>
    <scope>NUCLEOTIDE SEQUENCE [LARGE SCALE GENOMIC DNA]</scope>
    <source>
        <strain evidence="1">98ZLc_SE</strain>
    </source>
</reference>
<name>A0ABR1AU24_POLSC</name>
<evidence type="ECO:0000313" key="2">
    <source>
        <dbReference type="Proteomes" id="UP001359485"/>
    </source>
</evidence>
<proteinExistence type="predicted"/>
<dbReference type="Proteomes" id="UP001359485">
    <property type="component" value="Unassembled WGS sequence"/>
</dbReference>
<organism evidence="1 2">
    <name type="scientific">Polyplax serrata</name>
    <name type="common">Common mouse louse</name>
    <dbReference type="NCBI Taxonomy" id="468196"/>
    <lineage>
        <taxon>Eukaryota</taxon>
        <taxon>Metazoa</taxon>
        <taxon>Ecdysozoa</taxon>
        <taxon>Arthropoda</taxon>
        <taxon>Hexapoda</taxon>
        <taxon>Insecta</taxon>
        <taxon>Pterygota</taxon>
        <taxon>Neoptera</taxon>
        <taxon>Paraneoptera</taxon>
        <taxon>Psocodea</taxon>
        <taxon>Troctomorpha</taxon>
        <taxon>Phthiraptera</taxon>
        <taxon>Anoplura</taxon>
        <taxon>Polyplacidae</taxon>
        <taxon>Polyplax</taxon>
    </lineage>
</organism>
<accession>A0ABR1AU24</accession>
<protein>
    <submittedName>
        <fullName evidence="1">Uncharacterized protein</fullName>
    </submittedName>
</protein>